<dbReference type="InterPro" id="IPR050807">
    <property type="entry name" value="TransReg_Diox_bact_type"/>
</dbReference>
<feature type="domain" description="HTH cro/C1-type" evidence="2">
    <location>
        <begin position="15"/>
        <end position="69"/>
    </location>
</feature>
<dbReference type="PANTHER" id="PTHR46797:SF1">
    <property type="entry name" value="METHYLPHOSPHONATE SYNTHASE"/>
    <property type="match status" value="1"/>
</dbReference>
<dbReference type="PANTHER" id="PTHR46797">
    <property type="entry name" value="HTH-TYPE TRANSCRIPTIONAL REGULATOR"/>
    <property type="match status" value="1"/>
</dbReference>
<dbReference type="Pfam" id="PF07883">
    <property type="entry name" value="Cupin_2"/>
    <property type="match status" value="1"/>
</dbReference>
<name>A0ABR6HL07_9RHOB</name>
<protein>
    <submittedName>
        <fullName evidence="3">Transcriptional regulator with XRE-family HTH domain</fullName>
    </submittedName>
</protein>
<dbReference type="InterPro" id="IPR013096">
    <property type="entry name" value="Cupin_2"/>
</dbReference>
<dbReference type="CDD" id="cd00093">
    <property type="entry name" value="HTH_XRE"/>
    <property type="match status" value="1"/>
</dbReference>
<evidence type="ECO:0000313" key="3">
    <source>
        <dbReference type="EMBL" id="MBB3711148.1"/>
    </source>
</evidence>
<keyword evidence="4" id="KW-1185">Reference proteome</keyword>
<evidence type="ECO:0000313" key="4">
    <source>
        <dbReference type="Proteomes" id="UP000576152"/>
    </source>
</evidence>
<dbReference type="InterPro" id="IPR010982">
    <property type="entry name" value="Lambda_DNA-bd_dom_sf"/>
</dbReference>
<evidence type="ECO:0000256" key="1">
    <source>
        <dbReference type="ARBA" id="ARBA00023125"/>
    </source>
</evidence>
<dbReference type="InterPro" id="IPR014710">
    <property type="entry name" value="RmlC-like_jellyroll"/>
</dbReference>
<dbReference type="InterPro" id="IPR011051">
    <property type="entry name" value="RmlC_Cupin_sf"/>
</dbReference>
<dbReference type="SMART" id="SM00530">
    <property type="entry name" value="HTH_XRE"/>
    <property type="match status" value="1"/>
</dbReference>
<keyword evidence="1" id="KW-0238">DNA-binding</keyword>
<sequence>MSVMDEVRSGLGTDLRRLRKSKGLRIADLAALTNRSTGWISQVERGRSRLDYEDLKILAQAFELPLSQLFRRDGAVLAPEDTVLRADQRRALSADNSGAMDDLLTPMMAGIHFYSSELAPHTASERPRHEGDIMMGLVVKGDVQIRIGDRHHHLGAGDSFWSRGEAFSWLNPHDTPCTVVWVLAPLPDDPDA</sequence>
<dbReference type="SUPFAM" id="SSF51182">
    <property type="entry name" value="RmlC-like cupins"/>
    <property type="match status" value="1"/>
</dbReference>
<dbReference type="CDD" id="cd02209">
    <property type="entry name" value="cupin_XRE_C"/>
    <property type="match status" value="1"/>
</dbReference>
<dbReference type="PROSITE" id="PS50943">
    <property type="entry name" value="HTH_CROC1"/>
    <property type="match status" value="1"/>
</dbReference>
<gene>
    <name evidence="3" type="ORF">FHS00_000710</name>
</gene>
<dbReference type="EMBL" id="JACIBX010000002">
    <property type="protein sequence ID" value="MBB3711148.1"/>
    <property type="molecule type" value="Genomic_DNA"/>
</dbReference>
<reference evidence="3 4" key="1">
    <citation type="submission" date="2020-08" db="EMBL/GenBank/DDBJ databases">
        <title>Genomic Encyclopedia of Type Strains, Phase III (KMG-III): the genomes of soil and plant-associated and newly described type strains.</title>
        <authorList>
            <person name="Whitman W."/>
        </authorList>
    </citation>
    <scope>NUCLEOTIDE SEQUENCE [LARGE SCALE GENOMIC DNA]</scope>
    <source>
        <strain evidence="3 4">CECT 8572</strain>
    </source>
</reference>
<dbReference type="SUPFAM" id="SSF47413">
    <property type="entry name" value="lambda repressor-like DNA-binding domains"/>
    <property type="match status" value="1"/>
</dbReference>
<accession>A0ABR6HL07</accession>
<dbReference type="InterPro" id="IPR001387">
    <property type="entry name" value="Cro/C1-type_HTH"/>
</dbReference>
<organism evidence="3 4">
    <name type="scientific">Limimaricola variabilis</name>
    <dbReference type="NCBI Taxonomy" id="1492771"/>
    <lineage>
        <taxon>Bacteria</taxon>
        <taxon>Pseudomonadati</taxon>
        <taxon>Pseudomonadota</taxon>
        <taxon>Alphaproteobacteria</taxon>
        <taxon>Rhodobacterales</taxon>
        <taxon>Paracoccaceae</taxon>
        <taxon>Limimaricola</taxon>
    </lineage>
</organism>
<dbReference type="Gene3D" id="1.10.260.40">
    <property type="entry name" value="lambda repressor-like DNA-binding domains"/>
    <property type="match status" value="1"/>
</dbReference>
<dbReference type="Proteomes" id="UP000576152">
    <property type="component" value="Unassembled WGS sequence"/>
</dbReference>
<proteinExistence type="predicted"/>
<dbReference type="Gene3D" id="2.60.120.10">
    <property type="entry name" value="Jelly Rolls"/>
    <property type="match status" value="1"/>
</dbReference>
<dbReference type="RefSeq" id="WP_183469942.1">
    <property type="nucleotide sequence ID" value="NZ_CP139691.1"/>
</dbReference>
<dbReference type="Pfam" id="PF13560">
    <property type="entry name" value="HTH_31"/>
    <property type="match status" value="1"/>
</dbReference>
<evidence type="ECO:0000259" key="2">
    <source>
        <dbReference type="PROSITE" id="PS50943"/>
    </source>
</evidence>
<comment type="caution">
    <text evidence="3">The sequence shown here is derived from an EMBL/GenBank/DDBJ whole genome shotgun (WGS) entry which is preliminary data.</text>
</comment>